<accession>A0AAF3ER15</accession>
<dbReference type="InterPro" id="IPR023210">
    <property type="entry name" value="NADP_OxRdtase_dom"/>
</dbReference>
<dbReference type="Pfam" id="PF00248">
    <property type="entry name" value="Aldo_ket_red"/>
    <property type="match status" value="1"/>
</dbReference>
<dbReference type="PRINTS" id="PR00069">
    <property type="entry name" value="ALDKETRDTASE"/>
</dbReference>
<evidence type="ECO:0000256" key="6">
    <source>
        <dbReference type="PIRSR" id="PIRSR000097-3"/>
    </source>
</evidence>
<evidence type="ECO:0000313" key="9">
    <source>
        <dbReference type="WBParaSite" id="MBELARI_LOCUS16443"/>
    </source>
</evidence>
<dbReference type="Gene3D" id="3.20.20.100">
    <property type="entry name" value="NADP-dependent oxidoreductase domain"/>
    <property type="match status" value="1"/>
</dbReference>
<dbReference type="SUPFAM" id="SSF51430">
    <property type="entry name" value="NAD(P)-linked oxidoreductase"/>
    <property type="match status" value="1"/>
</dbReference>
<evidence type="ECO:0000256" key="4">
    <source>
        <dbReference type="PIRSR" id="PIRSR000097-1"/>
    </source>
</evidence>
<keyword evidence="3" id="KW-0560">Oxidoreductase</keyword>
<feature type="domain" description="NADP-dependent oxidoreductase" evidence="7">
    <location>
        <begin position="25"/>
        <end position="284"/>
    </location>
</feature>
<dbReference type="PROSITE" id="PS00062">
    <property type="entry name" value="ALDOKETO_REDUCTASE_2"/>
    <property type="match status" value="1"/>
</dbReference>
<feature type="site" description="Lowers pKa of active site Tyr" evidence="6">
    <location>
        <position position="87"/>
    </location>
</feature>
<dbReference type="InterPro" id="IPR020471">
    <property type="entry name" value="AKR"/>
</dbReference>
<keyword evidence="2" id="KW-0521">NADP</keyword>
<organism evidence="8 9">
    <name type="scientific">Mesorhabditis belari</name>
    <dbReference type="NCBI Taxonomy" id="2138241"/>
    <lineage>
        <taxon>Eukaryota</taxon>
        <taxon>Metazoa</taxon>
        <taxon>Ecdysozoa</taxon>
        <taxon>Nematoda</taxon>
        <taxon>Chromadorea</taxon>
        <taxon>Rhabditida</taxon>
        <taxon>Rhabditina</taxon>
        <taxon>Rhabditomorpha</taxon>
        <taxon>Rhabditoidea</taxon>
        <taxon>Rhabditidae</taxon>
        <taxon>Mesorhabditinae</taxon>
        <taxon>Mesorhabditis</taxon>
    </lineage>
</organism>
<feature type="binding site" evidence="5">
    <location>
        <position position="121"/>
    </location>
    <ligand>
        <name>substrate</name>
    </ligand>
</feature>
<reference evidence="9" key="1">
    <citation type="submission" date="2024-02" db="UniProtKB">
        <authorList>
            <consortium name="WormBaseParasite"/>
        </authorList>
    </citation>
    <scope>IDENTIFICATION</scope>
</reference>
<dbReference type="InterPro" id="IPR036812">
    <property type="entry name" value="NAD(P)_OxRdtase_dom_sf"/>
</dbReference>
<dbReference type="AlphaFoldDB" id="A0AAF3ER15"/>
<dbReference type="Proteomes" id="UP000887575">
    <property type="component" value="Unassembled WGS sequence"/>
</dbReference>
<name>A0AAF3ER15_9BILA</name>
<evidence type="ECO:0000256" key="3">
    <source>
        <dbReference type="ARBA" id="ARBA00023002"/>
    </source>
</evidence>
<evidence type="ECO:0000256" key="2">
    <source>
        <dbReference type="ARBA" id="ARBA00022857"/>
    </source>
</evidence>
<proteinExistence type="inferred from homology"/>
<dbReference type="WBParaSite" id="MBELARI_LOCUS16443">
    <property type="protein sequence ID" value="MBELARI_LOCUS16443"/>
    <property type="gene ID" value="MBELARI_LOCUS16443"/>
</dbReference>
<evidence type="ECO:0000256" key="1">
    <source>
        <dbReference type="ARBA" id="ARBA00007905"/>
    </source>
</evidence>
<feature type="active site" description="Proton donor" evidence="4">
    <location>
        <position position="58"/>
    </location>
</feature>
<dbReference type="PANTHER" id="PTHR43827">
    <property type="entry name" value="2,5-DIKETO-D-GLUCONIC ACID REDUCTASE"/>
    <property type="match status" value="1"/>
</dbReference>
<evidence type="ECO:0000259" key="7">
    <source>
        <dbReference type="Pfam" id="PF00248"/>
    </source>
</evidence>
<evidence type="ECO:0000256" key="5">
    <source>
        <dbReference type="PIRSR" id="PIRSR000097-2"/>
    </source>
</evidence>
<dbReference type="PANTHER" id="PTHR43827:SF3">
    <property type="entry name" value="NADP-DEPENDENT OXIDOREDUCTASE DOMAIN-CONTAINING PROTEIN"/>
    <property type="match status" value="1"/>
</dbReference>
<dbReference type="GO" id="GO:0016616">
    <property type="term" value="F:oxidoreductase activity, acting on the CH-OH group of donors, NAD or NADP as acceptor"/>
    <property type="evidence" value="ECO:0007669"/>
    <property type="project" value="UniProtKB-ARBA"/>
</dbReference>
<comment type="similarity">
    <text evidence="1">Belongs to the aldo/keto reductase family.</text>
</comment>
<dbReference type="InterPro" id="IPR018170">
    <property type="entry name" value="Aldo/ket_reductase_CS"/>
</dbReference>
<dbReference type="PIRSF" id="PIRSF000097">
    <property type="entry name" value="AKR"/>
    <property type="match status" value="1"/>
</dbReference>
<protein>
    <submittedName>
        <fullName evidence="9">NADP-dependent oxidoreductase domain-containing protein</fullName>
    </submittedName>
</protein>
<keyword evidence="8" id="KW-1185">Reference proteome</keyword>
<dbReference type="FunFam" id="3.20.20.100:FF:000002">
    <property type="entry name" value="2,5-diketo-D-gluconic acid reductase A"/>
    <property type="match status" value="1"/>
</dbReference>
<sequence>MTDHSFEHVEGGSVMLNTGHRMPMIGLGTYKIAGPDVVNALDAALRIGYRCFDTAIKYGNEAELGAAFEILLPIHRLKREDIFIASKIFPAEKNFVEECEKGVEESLVKLRTSYIDLYLVHYPTYDVFSEEADKDPINKERRRETYLTLKRIAAQGKIRSVGVSNFEPHHLEELDDLNDPPAVNQVEFHPHFTRKNIIKACKDRGIVFTAFGSLGRMEPSLFQDEALERLTEEMGCNRAQVLISYALSQEIPVCPKSIHEERLKQNFAAYKFRLSDEKVEALNARNKPGTQGNYIRAYGWRVV</sequence>
<evidence type="ECO:0000313" key="8">
    <source>
        <dbReference type="Proteomes" id="UP000887575"/>
    </source>
</evidence>